<evidence type="ECO:0000313" key="11">
    <source>
        <dbReference type="EMBL" id="TXS94785.1"/>
    </source>
</evidence>
<keyword evidence="12" id="KW-1185">Reference proteome</keyword>
<feature type="transmembrane region" description="Helical" evidence="10">
    <location>
        <begin position="12"/>
        <end position="33"/>
    </location>
</feature>
<comment type="caution">
    <text evidence="11">The sequence shown here is derived from an EMBL/GenBank/DDBJ whole genome shotgun (WGS) entry which is preliminary data.</text>
</comment>
<dbReference type="PANTHER" id="PTHR35091:SF2">
    <property type="entry name" value="FLAGELLAR PROTEIN FLIL"/>
    <property type="match status" value="1"/>
</dbReference>
<accession>A0A5C9A1M9</accession>
<comment type="subcellular location">
    <subcellularLocation>
        <location evidence="10">Cell inner membrane</location>
    </subcellularLocation>
    <subcellularLocation>
        <location evidence="2">Cell membrane</location>
        <topology evidence="2">Single-pass membrane protein</topology>
    </subcellularLocation>
</comment>
<evidence type="ECO:0000256" key="7">
    <source>
        <dbReference type="ARBA" id="ARBA00022779"/>
    </source>
</evidence>
<dbReference type="OrthoDB" id="2087278at2"/>
<keyword evidence="7 10" id="KW-0283">Flagellar rotation</keyword>
<protein>
    <recommendedName>
        <fullName evidence="10">Flagellar protein FliL</fullName>
    </recommendedName>
</protein>
<keyword evidence="10" id="KW-0997">Cell inner membrane</keyword>
<organism evidence="11 12">
    <name type="scientific">Parahaliea aestuarii</name>
    <dbReference type="NCBI Taxonomy" id="1852021"/>
    <lineage>
        <taxon>Bacteria</taxon>
        <taxon>Pseudomonadati</taxon>
        <taxon>Pseudomonadota</taxon>
        <taxon>Gammaproteobacteria</taxon>
        <taxon>Cellvibrionales</taxon>
        <taxon>Halieaceae</taxon>
        <taxon>Parahaliea</taxon>
    </lineage>
</organism>
<evidence type="ECO:0000313" key="12">
    <source>
        <dbReference type="Proteomes" id="UP000321933"/>
    </source>
</evidence>
<dbReference type="RefSeq" id="WP_148062626.1">
    <property type="nucleotide sequence ID" value="NZ_VRYZ01000001.1"/>
</dbReference>
<dbReference type="EMBL" id="VRYZ01000001">
    <property type="protein sequence ID" value="TXS94785.1"/>
    <property type="molecule type" value="Genomic_DNA"/>
</dbReference>
<dbReference type="GO" id="GO:0006935">
    <property type="term" value="P:chemotaxis"/>
    <property type="evidence" value="ECO:0007669"/>
    <property type="project" value="UniProtKB-KW"/>
</dbReference>
<keyword evidence="8 10" id="KW-1133">Transmembrane helix</keyword>
<keyword evidence="5 10" id="KW-0145">Chemotaxis</keyword>
<evidence type="ECO:0000256" key="5">
    <source>
        <dbReference type="ARBA" id="ARBA00022500"/>
    </source>
</evidence>
<evidence type="ECO:0000256" key="2">
    <source>
        <dbReference type="ARBA" id="ARBA00004162"/>
    </source>
</evidence>
<keyword evidence="11" id="KW-0966">Cell projection</keyword>
<evidence type="ECO:0000256" key="6">
    <source>
        <dbReference type="ARBA" id="ARBA00022692"/>
    </source>
</evidence>
<keyword evidence="11" id="KW-0969">Cilium</keyword>
<gene>
    <name evidence="11" type="primary">fliL</name>
    <name evidence="11" type="ORF">FVW59_02420</name>
</gene>
<dbReference type="GO" id="GO:0071978">
    <property type="term" value="P:bacterial-type flagellum-dependent swarming motility"/>
    <property type="evidence" value="ECO:0007669"/>
    <property type="project" value="TreeGrafter"/>
</dbReference>
<dbReference type="InterPro" id="IPR005503">
    <property type="entry name" value="FliL"/>
</dbReference>
<evidence type="ECO:0000256" key="8">
    <source>
        <dbReference type="ARBA" id="ARBA00022989"/>
    </source>
</evidence>
<evidence type="ECO:0000256" key="3">
    <source>
        <dbReference type="ARBA" id="ARBA00008281"/>
    </source>
</evidence>
<dbReference type="GO" id="GO:0005886">
    <property type="term" value="C:plasma membrane"/>
    <property type="evidence" value="ECO:0007669"/>
    <property type="project" value="UniProtKB-SubCell"/>
</dbReference>
<dbReference type="GO" id="GO:0009425">
    <property type="term" value="C:bacterial-type flagellum basal body"/>
    <property type="evidence" value="ECO:0007669"/>
    <property type="project" value="InterPro"/>
</dbReference>
<sequence length="157" mass="17215">MANTQGDSRKMWWLVIALLFITTGLAATNIFLLTRQGDSGETEEVAEVSESGPPIFVDIAPFTVNLQTDGYGNRLLYAGVSLQVGDEATRDFLMQHMPQLRSRLLTLFSGQEAAALISINGKQELVAGVMDLLSEPMAQPQPELAVRNVLFTEFIVQ</sequence>
<dbReference type="Proteomes" id="UP000321933">
    <property type="component" value="Unassembled WGS sequence"/>
</dbReference>
<keyword evidence="9 10" id="KW-0472">Membrane</keyword>
<keyword evidence="11" id="KW-0282">Flagellum</keyword>
<dbReference type="PANTHER" id="PTHR35091">
    <property type="entry name" value="FLAGELLAR PROTEIN FLIL"/>
    <property type="match status" value="1"/>
</dbReference>
<evidence type="ECO:0000256" key="9">
    <source>
        <dbReference type="ARBA" id="ARBA00023136"/>
    </source>
</evidence>
<dbReference type="AlphaFoldDB" id="A0A5C9A1M9"/>
<dbReference type="NCBIfam" id="NF005435">
    <property type="entry name" value="PRK07021.1"/>
    <property type="match status" value="1"/>
</dbReference>
<evidence type="ECO:0000256" key="4">
    <source>
        <dbReference type="ARBA" id="ARBA00022475"/>
    </source>
</evidence>
<evidence type="ECO:0000256" key="10">
    <source>
        <dbReference type="RuleBase" id="RU364125"/>
    </source>
</evidence>
<comment type="function">
    <text evidence="1 10">Controls the rotational direction of flagella during chemotaxis.</text>
</comment>
<comment type="similarity">
    <text evidence="3 10">Belongs to the FliL family.</text>
</comment>
<evidence type="ECO:0000256" key="1">
    <source>
        <dbReference type="ARBA" id="ARBA00002254"/>
    </source>
</evidence>
<keyword evidence="4" id="KW-1003">Cell membrane</keyword>
<dbReference type="Pfam" id="PF03748">
    <property type="entry name" value="FliL"/>
    <property type="match status" value="1"/>
</dbReference>
<proteinExistence type="inferred from homology"/>
<keyword evidence="6 10" id="KW-0812">Transmembrane</keyword>
<reference evidence="11 12" key="1">
    <citation type="submission" date="2019-08" db="EMBL/GenBank/DDBJ databases">
        <title>Parahaliea maris sp. nov., isolated from the surface seawater.</title>
        <authorList>
            <person name="Liu Y."/>
        </authorList>
    </citation>
    <scope>NUCLEOTIDE SEQUENCE [LARGE SCALE GENOMIC DNA]</scope>
    <source>
        <strain evidence="11 12">S2-26</strain>
    </source>
</reference>
<name>A0A5C9A1M9_9GAMM</name>